<proteinExistence type="inferred from homology"/>
<dbReference type="PANTHER" id="PTHR10529">
    <property type="entry name" value="AP COMPLEX SUBUNIT MU"/>
    <property type="match status" value="1"/>
</dbReference>
<dbReference type="EMBL" id="JZEE01000147">
    <property type="protein sequence ID" value="KJK68073.1"/>
    <property type="molecule type" value="Genomic_DNA"/>
</dbReference>
<comment type="subcellular location">
    <subcellularLocation>
        <location evidence="2">Cytoplasmic vesicle</location>
        <location evidence="2">Clathrin-coated vesicle membrane</location>
    </subcellularLocation>
    <subcellularLocation>
        <location evidence="1">Membrane</location>
        <topology evidence="1">Multi-pass membrane protein</topology>
    </subcellularLocation>
</comment>
<dbReference type="Pfam" id="PF01545">
    <property type="entry name" value="Cation_efflux"/>
    <property type="match status" value="1"/>
</dbReference>
<dbReference type="InterPro" id="IPR022775">
    <property type="entry name" value="AP_mu_sigma_su"/>
</dbReference>
<dbReference type="PROSITE" id="PS00990">
    <property type="entry name" value="CLAT_ADAPTOR_M_1"/>
    <property type="match status" value="1"/>
</dbReference>
<keyword evidence="7" id="KW-0653">Protein transport</keyword>
<dbReference type="STRING" id="1403190.A0A0F0IQC0"/>
<dbReference type="InterPro" id="IPR011012">
    <property type="entry name" value="Longin-like_dom_sf"/>
</dbReference>
<dbReference type="InterPro" id="IPR027469">
    <property type="entry name" value="Cation_efflux_TMD_sf"/>
</dbReference>
<dbReference type="GO" id="GO:0030131">
    <property type="term" value="C:clathrin adaptor complex"/>
    <property type="evidence" value="ECO:0007669"/>
    <property type="project" value="InterPro"/>
</dbReference>
<feature type="domain" description="MHD" evidence="13">
    <location>
        <begin position="167"/>
        <end position="441"/>
    </location>
</feature>
<evidence type="ECO:0000256" key="4">
    <source>
        <dbReference type="ARBA" id="ARBA00008873"/>
    </source>
</evidence>
<evidence type="ECO:0000256" key="9">
    <source>
        <dbReference type="ARBA" id="ARBA00023065"/>
    </source>
</evidence>
<keyword evidence="10" id="KW-0472">Membrane</keyword>
<reference evidence="14 15" key="1">
    <citation type="submission" date="2015-02" db="EMBL/GenBank/DDBJ databases">
        <title>Draft genome sequence of Aspergillus parasiticus SU-1.</title>
        <authorList>
            <person name="Yu J."/>
            <person name="Fedorova N."/>
            <person name="Yin Y."/>
            <person name="Losada L."/>
            <person name="Zafar N."/>
            <person name="Taujale R."/>
            <person name="Ehrlich K.C."/>
            <person name="Bhatnagar D."/>
            <person name="Cleveland T.E."/>
            <person name="Bennett J.W."/>
            <person name="Nierman W.C."/>
        </authorList>
    </citation>
    <scope>NUCLEOTIDE SEQUENCE [LARGE SCALE GENOMIC DNA]</scope>
    <source>
        <strain evidence="15">ATCC 56775 / NRRL 5862 / SRRC 143 / SU-1</strain>
    </source>
</reference>
<dbReference type="Pfam" id="PF00928">
    <property type="entry name" value="Adap_comp_sub"/>
    <property type="match status" value="1"/>
</dbReference>
<dbReference type="OrthoDB" id="10259133at2759"/>
<evidence type="ECO:0000256" key="3">
    <source>
        <dbReference type="ARBA" id="ARBA00005324"/>
    </source>
</evidence>
<feature type="region of interest" description="Disordered" evidence="12">
    <location>
        <begin position="907"/>
        <end position="940"/>
    </location>
</feature>
<evidence type="ECO:0000256" key="1">
    <source>
        <dbReference type="ARBA" id="ARBA00004141"/>
    </source>
</evidence>
<name>A0A0F0IQC0_ASPPU</name>
<accession>A0A0F0IQC0</accession>
<keyword evidence="11" id="KW-0968">Cytoplasmic vesicle</keyword>
<comment type="similarity">
    <text evidence="3">Belongs to the adaptor complexes medium subunit family.</text>
</comment>
<dbReference type="Gene3D" id="2.60.40.1170">
    <property type="entry name" value="Mu homology domain, subdomain B"/>
    <property type="match status" value="2"/>
</dbReference>
<dbReference type="Gene3D" id="3.30.70.1350">
    <property type="entry name" value="Cation efflux protein, cytoplasmic domain"/>
    <property type="match status" value="1"/>
</dbReference>
<dbReference type="InterPro" id="IPR002524">
    <property type="entry name" value="Cation_efflux"/>
</dbReference>
<dbReference type="GO" id="GO:0008324">
    <property type="term" value="F:monoatomic cation transmembrane transporter activity"/>
    <property type="evidence" value="ECO:0007669"/>
    <property type="project" value="InterPro"/>
</dbReference>
<dbReference type="InterPro" id="IPR058533">
    <property type="entry name" value="Cation_efflux_TM"/>
</dbReference>
<evidence type="ECO:0000256" key="11">
    <source>
        <dbReference type="ARBA" id="ARBA00023329"/>
    </source>
</evidence>
<dbReference type="GO" id="GO:0005739">
    <property type="term" value="C:mitochondrion"/>
    <property type="evidence" value="ECO:0007669"/>
    <property type="project" value="UniProtKB-ARBA"/>
</dbReference>
<dbReference type="CDD" id="cd09250">
    <property type="entry name" value="AP-1_Mu1_Cterm"/>
    <property type="match status" value="1"/>
</dbReference>
<evidence type="ECO:0000256" key="6">
    <source>
        <dbReference type="ARBA" id="ARBA00022692"/>
    </source>
</evidence>
<dbReference type="CDD" id="cd14835">
    <property type="entry name" value="AP1_Mu_N"/>
    <property type="match status" value="1"/>
</dbReference>
<keyword evidence="8" id="KW-1133">Transmembrane helix</keyword>
<dbReference type="InterPro" id="IPR001392">
    <property type="entry name" value="Clathrin_mu"/>
</dbReference>
<feature type="compositionally biased region" description="Basic and acidic residues" evidence="12">
    <location>
        <begin position="920"/>
        <end position="940"/>
    </location>
</feature>
<dbReference type="FunFam" id="3.30.70.1350:FF:000010">
    <property type="entry name" value="Cation efflux family protein, putative"/>
    <property type="match status" value="1"/>
</dbReference>
<dbReference type="InterPro" id="IPR018240">
    <property type="entry name" value="Clathrin_mu_CS"/>
</dbReference>
<organism evidence="14 15">
    <name type="scientific">Aspergillus parasiticus (strain ATCC 56775 / NRRL 5862 / SRRC 143 / SU-1)</name>
    <dbReference type="NCBI Taxonomy" id="1403190"/>
    <lineage>
        <taxon>Eukaryota</taxon>
        <taxon>Fungi</taxon>
        <taxon>Dikarya</taxon>
        <taxon>Ascomycota</taxon>
        <taxon>Pezizomycotina</taxon>
        <taxon>Eurotiomycetes</taxon>
        <taxon>Eurotiomycetidae</taxon>
        <taxon>Eurotiales</taxon>
        <taxon>Aspergillaceae</taxon>
        <taxon>Aspergillus</taxon>
        <taxon>Aspergillus subgen. Circumdati</taxon>
    </lineage>
</organism>
<sequence>MASAIFFLDLKGKTLLARNYRGDIPMSAVEKFPILLSDAEEESSAVPPCFSHEGINYLYIRHSNLYILALTKKNTNATEILLFLHKVVEVFTEYFKVLEEESIRDNFVIIYELLDEMMDFGYPQTTESKILQEYITQESHKLEVQARPPIAVTNAVSWRSEGIRYRKNEVFLDVVESLNLLVSASGNVLRSEILGAIKMKCYLSGMPELRLGLNDKVMFETTGRATRGKAVEMEDVKFHQCVRLSRFENDRTISFIPPDGEFELMSYRLNTQVKPLIWVECLVESHSGSRMEYMLKAKAQFKRRSTANNVEILVPVPEDADSPRFRTNIGTVHYAPEKSAIIWKIKQFGGGKEFLMRAELGLPSVKGDDEHGGGMTGGFGGSMGGTGGGKAKRPINVKFEIPYFTTSGIQVRYLKITEPKLQYPSLPWVRYITQSGDIAVLLNWTYVPGLMPLTHPLRWRAHPSPTPGSPSNLRCSIGRFRVGRPGFVLSFRSQLRVLRTSATSFPSRHKNSARSLIPFNSVNASRLPHPSLITTTTISTPLHLMATQTRSHGGHGGHHHHHHHHGGNVYLTSTNKNDAGVRITRIGLVANLAMAIGKFIGGYVFHSQALIADAYHALTDLVSDILTLGTVAWSLKPPSERFPNGYGKIESIGALGVSGLLLCGGVFMGLNSGQVLLDQFYPQAAEAISHLGHGHSHSHGIDIHGPSIHAAWLAAGSIVVKEWLYHATMKVANERKSSVLASNAIHHRIDSLTSIVALFTIGGTYLFKDASWLDPVGGLLISLMVIKAGWGNTCSSLLELADTAVDDEIKESVQKAASKALAKLQDNNAIKIRDVQGMKSGQNYLMDIELAVPGTWPINRSREIEEIVRTAIGAGVRGVKRVKVRFIPLEHEELNFSEEFIPAEVASQANPEPEDGDTDCEAHGHGHGHDVHEHDARKRR</sequence>
<dbReference type="SUPFAM" id="SSF161111">
    <property type="entry name" value="Cation efflux protein transmembrane domain-like"/>
    <property type="match status" value="1"/>
</dbReference>
<dbReference type="InterPro" id="IPR036837">
    <property type="entry name" value="Cation_efflux_CTD_sf"/>
</dbReference>
<keyword evidence="9" id="KW-0406">Ion transport</keyword>
<evidence type="ECO:0000256" key="8">
    <source>
        <dbReference type="ARBA" id="ARBA00022989"/>
    </source>
</evidence>
<dbReference type="GO" id="GO:0098771">
    <property type="term" value="P:inorganic ion homeostasis"/>
    <property type="evidence" value="ECO:0007669"/>
    <property type="project" value="UniProtKB-ARBA"/>
</dbReference>
<evidence type="ECO:0000313" key="14">
    <source>
        <dbReference type="EMBL" id="KJK68073.1"/>
    </source>
</evidence>
<dbReference type="SUPFAM" id="SSF64356">
    <property type="entry name" value="SNARE-like"/>
    <property type="match status" value="1"/>
</dbReference>
<dbReference type="Pfam" id="PF01217">
    <property type="entry name" value="Clat_adaptor_s"/>
    <property type="match status" value="1"/>
</dbReference>
<dbReference type="GO" id="GO:0030665">
    <property type="term" value="C:clathrin-coated vesicle membrane"/>
    <property type="evidence" value="ECO:0007669"/>
    <property type="project" value="UniProtKB-SubCell"/>
</dbReference>
<dbReference type="FunFam" id="1.20.1510.10:FF:000013">
    <property type="entry name" value="Cation efflux family protein"/>
    <property type="match status" value="1"/>
</dbReference>
<keyword evidence="6" id="KW-0812">Transmembrane</keyword>
<evidence type="ECO:0000259" key="13">
    <source>
        <dbReference type="PROSITE" id="PS51072"/>
    </source>
</evidence>
<dbReference type="PRINTS" id="PR00314">
    <property type="entry name" value="CLATHRINADPT"/>
</dbReference>
<dbReference type="Gene3D" id="1.20.1510.10">
    <property type="entry name" value="Cation efflux protein transmembrane domain"/>
    <property type="match status" value="1"/>
</dbReference>
<evidence type="ECO:0000256" key="2">
    <source>
        <dbReference type="ARBA" id="ARBA00004640"/>
    </source>
</evidence>
<dbReference type="Gene3D" id="3.30.450.60">
    <property type="match status" value="1"/>
</dbReference>
<evidence type="ECO:0000256" key="12">
    <source>
        <dbReference type="SAM" id="MobiDB-lite"/>
    </source>
</evidence>
<dbReference type="FunFam" id="3.30.450.60:FF:000006">
    <property type="entry name" value="AP-1 complex subunit mu-1 isoform 1"/>
    <property type="match status" value="1"/>
</dbReference>
<dbReference type="GO" id="GO:0016192">
    <property type="term" value="P:vesicle-mediated transport"/>
    <property type="evidence" value="ECO:0007669"/>
    <property type="project" value="InterPro"/>
</dbReference>
<dbReference type="GO" id="GO:0030003">
    <property type="term" value="P:intracellular monoatomic cation homeostasis"/>
    <property type="evidence" value="ECO:0007669"/>
    <property type="project" value="UniProtKB-ARBA"/>
</dbReference>
<keyword evidence="5" id="KW-0813">Transport</keyword>
<dbReference type="AlphaFoldDB" id="A0A0F0IQC0"/>
<comment type="caution">
    <text evidence="14">The sequence shown here is derived from an EMBL/GenBank/DDBJ whole genome shotgun (WGS) entry which is preliminary data.</text>
</comment>
<evidence type="ECO:0000256" key="10">
    <source>
        <dbReference type="ARBA" id="ARBA00023136"/>
    </source>
</evidence>
<protein>
    <submittedName>
        <fullName evidence="14">Adaptor complexes medium subunit family protein</fullName>
    </submittedName>
</protein>
<evidence type="ECO:0000256" key="7">
    <source>
        <dbReference type="ARBA" id="ARBA00022927"/>
    </source>
</evidence>
<gene>
    <name evidence="14" type="ORF">P875_00108683</name>
</gene>
<dbReference type="PROSITE" id="PS51072">
    <property type="entry name" value="MHD"/>
    <property type="match status" value="1"/>
</dbReference>
<evidence type="ECO:0000256" key="5">
    <source>
        <dbReference type="ARBA" id="ARBA00022448"/>
    </source>
</evidence>
<dbReference type="GO" id="GO:0006886">
    <property type="term" value="P:intracellular protein transport"/>
    <property type="evidence" value="ECO:0007669"/>
    <property type="project" value="InterPro"/>
</dbReference>
<dbReference type="Proteomes" id="UP000033540">
    <property type="component" value="Unassembled WGS sequence"/>
</dbReference>
<comment type="similarity">
    <text evidence="4">Belongs to the cation diffusion facilitator (CDF) transporter (TC 2.A.4) family. SLC30A subfamily.</text>
</comment>
<dbReference type="InterPro" id="IPR036168">
    <property type="entry name" value="AP2_Mu_C_sf"/>
</dbReference>
<dbReference type="SUPFAM" id="SSF49447">
    <property type="entry name" value="Second domain of Mu2 adaptin subunit (ap50) of ap2 adaptor"/>
    <property type="match status" value="1"/>
</dbReference>
<dbReference type="PROSITE" id="PS00991">
    <property type="entry name" value="CLAT_ADAPTOR_M_2"/>
    <property type="match status" value="1"/>
</dbReference>
<dbReference type="NCBIfam" id="TIGR01297">
    <property type="entry name" value="CDF"/>
    <property type="match status" value="1"/>
</dbReference>
<dbReference type="InterPro" id="IPR028565">
    <property type="entry name" value="MHD"/>
</dbReference>
<dbReference type="InterPro" id="IPR050431">
    <property type="entry name" value="Adaptor_comp_med_subunit"/>
</dbReference>
<evidence type="ECO:0000313" key="15">
    <source>
        <dbReference type="Proteomes" id="UP000033540"/>
    </source>
</evidence>